<organism evidence="2 3">
    <name type="scientific">Phytophthora lilii</name>
    <dbReference type="NCBI Taxonomy" id="2077276"/>
    <lineage>
        <taxon>Eukaryota</taxon>
        <taxon>Sar</taxon>
        <taxon>Stramenopiles</taxon>
        <taxon>Oomycota</taxon>
        <taxon>Peronosporomycetes</taxon>
        <taxon>Peronosporales</taxon>
        <taxon>Peronosporaceae</taxon>
        <taxon>Phytophthora</taxon>
    </lineage>
</organism>
<evidence type="ECO:0000313" key="3">
    <source>
        <dbReference type="Proteomes" id="UP001165083"/>
    </source>
</evidence>
<reference evidence="2" key="1">
    <citation type="submission" date="2023-04" db="EMBL/GenBank/DDBJ databases">
        <title>Phytophthora lilii NBRC 32176.</title>
        <authorList>
            <person name="Ichikawa N."/>
            <person name="Sato H."/>
            <person name="Tonouchi N."/>
        </authorList>
    </citation>
    <scope>NUCLEOTIDE SEQUENCE</scope>
    <source>
        <strain evidence="2">NBRC 32176</strain>
    </source>
</reference>
<comment type="caution">
    <text evidence="2">The sequence shown here is derived from an EMBL/GenBank/DDBJ whole genome shotgun (WGS) entry which is preliminary data.</text>
</comment>
<evidence type="ECO:0000256" key="1">
    <source>
        <dbReference type="SAM" id="MobiDB-lite"/>
    </source>
</evidence>
<name>A0A9W6TB45_9STRA</name>
<dbReference type="Proteomes" id="UP001165083">
    <property type="component" value="Unassembled WGS sequence"/>
</dbReference>
<dbReference type="AlphaFoldDB" id="A0A9W6TB45"/>
<accession>A0A9W6TB45</accession>
<feature type="region of interest" description="Disordered" evidence="1">
    <location>
        <begin position="173"/>
        <end position="192"/>
    </location>
</feature>
<gene>
    <name evidence="2" type="ORF">Plil01_000150100</name>
</gene>
<protein>
    <submittedName>
        <fullName evidence="2">Unnamed protein product</fullName>
    </submittedName>
</protein>
<proteinExistence type="predicted"/>
<dbReference type="EMBL" id="BSXW01000051">
    <property type="protein sequence ID" value="GMF10723.1"/>
    <property type="molecule type" value="Genomic_DNA"/>
</dbReference>
<keyword evidence="3" id="KW-1185">Reference proteome</keyword>
<evidence type="ECO:0000313" key="2">
    <source>
        <dbReference type="EMBL" id="GMF10723.1"/>
    </source>
</evidence>
<sequence length="192" mass="21296">MNRTMKTKRCAVRDPEIAVVEEERASFSGLSKLKNLKTLKSLFKKKPVDPVQLEKIAKKKQYRHWIKDGEDPKTIYAKLGFTGMGPPRERNHATLNDGLELFDQEPNLYEDFGHKAWPFSDKGELKSIPVPRGDACIKISNVLGGASEHSGDFFFGNQADVLPAVARNFCRRGGTSSGSSVGRASQSADQEV</sequence>